<gene>
    <name evidence="1" type="ORF">BD310DRAFT_289588</name>
</gene>
<keyword evidence="2" id="KW-1185">Reference proteome</keyword>
<dbReference type="EMBL" id="ML145085">
    <property type="protein sequence ID" value="TBU64858.1"/>
    <property type="molecule type" value="Genomic_DNA"/>
</dbReference>
<dbReference type="Proteomes" id="UP000292082">
    <property type="component" value="Unassembled WGS sequence"/>
</dbReference>
<organism evidence="1 2">
    <name type="scientific">Dichomitus squalens</name>
    <dbReference type="NCBI Taxonomy" id="114155"/>
    <lineage>
        <taxon>Eukaryota</taxon>
        <taxon>Fungi</taxon>
        <taxon>Dikarya</taxon>
        <taxon>Basidiomycota</taxon>
        <taxon>Agaricomycotina</taxon>
        <taxon>Agaricomycetes</taxon>
        <taxon>Polyporales</taxon>
        <taxon>Polyporaceae</taxon>
        <taxon>Dichomitus</taxon>
    </lineage>
</organism>
<reference evidence="1 2" key="1">
    <citation type="submission" date="2019-01" db="EMBL/GenBank/DDBJ databases">
        <title>Draft genome sequences of three monokaryotic isolates of the white-rot basidiomycete fungus Dichomitus squalens.</title>
        <authorList>
            <consortium name="DOE Joint Genome Institute"/>
            <person name="Lopez S.C."/>
            <person name="Andreopoulos B."/>
            <person name="Pangilinan J."/>
            <person name="Lipzen A."/>
            <person name="Riley R."/>
            <person name="Ahrendt S."/>
            <person name="Ng V."/>
            <person name="Barry K."/>
            <person name="Daum C."/>
            <person name="Grigoriev I.V."/>
            <person name="Hilden K.S."/>
            <person name="Makela M.R."/>
            <person name="de Vries R.P."/>
        </authorList>
    </citation>
    <scope>NUCLEOTIDE SEQUENCE [LARGE SCALE GENOMIC DNA]</scope>
    <source>
        <strain evidence="1 2">CBS 464.89</strain>
    </source>
</reference>
<dbReference type="AlphaFoldDB" id="A0A4V2K9R0"/>
<name>A0A4V2K9R0_9APHY</name>
<proteinExistence type="predicted"/>
<evidence type="ECO:0000313" key="2">
    <source>
        <dbReference type="Proteomes" id="UP000292082"/>
    </source>
</evidence>
<accession>A0A4V2K9R0</accession>
<sequence>MNLCFLASRPSWHIIACIVTVRSASQRIVLHPCILRNLHYYHAGFDYMLLRISIHFENPLDIAYHNASQGTARWFARMPGKHTIAYPRVGYIIPA</sequence>
<protein>
    <submittedName>
        <fullName evidence="1">Uncharacterized protein</fullName>
    </submittedName>
</protein>
<evidence type="ECO:0000313" key="1">
    <source>
        <dbReference type="EMBL" id="TBU64858.1"/>
    </source>
</evidence>